<protein>
    <submittedName>
        <fullName evidence="1">Uncharacterized protein</fullName>
    </submittedName>
</protein>
<keyword evidence="2" id="KW-1185">Reference proteome</keyword>
<gene>
    <name evidence="1" type="ORF">FIV34_02380</name>
</gene>
<organism evidence="1 2">
    <name type="scientific">Luteibacter pinisoli</name>
    <dbReference type="NCBI Taxonomy" id="2589080"/>
    <lineage>
        <taxon>Bacteria</taxon>
        <taxon>Pseudomonadati</taxon>
        <taxon>Pseudomonadota</taxon>
        <taxon>Gammaproteobacteria</taxon>
        <taxon>Lysobacterales</taxon>
        <taxon>Rhodanobacteraceae</taxon>
        <taxon>Luteibacter</taxon>
    </lineage>
</organism>
<sequence>MREADHIDYHIADLGEAWGIFRDGTQIGVREHAADAIAFANFFADRETLLNRLPVRVTADVHLHRELRALRLAA</sequence>
<dbReference type="AlphaFoldDB" id="A0A4Y5YZX2"/>
<dbReference type="RefSeq" id="WP_139979302.1">
    <property type="nucleotide sequence ID" value="NZ_CP041046.1"/>
</dbReference>
<evidence type="ECO:0000313" key="1">
    <source>
        <dbReference type="EMBL" id="QDE38126.1"/>
    </source>
</evidence>
<dbReference type="Proteomes" id="UP000316093">
    <property type="component" value="Chromosome"/>
</dbReference>
<name>A0A4Y5YZX2_9GAMM</name>
<proteinExistence type="predicted"/>
<dbReference type="EMBL" id="CP041046">
    <property type="protein sequence ID" value="QDE38126.1"/>
    <property type="molecule type" value="Genomic_DNA"/>
</dbReference>
<reference evidence="1 2" key="1">
    <citation type="submission" date="2019-06" db="EMBL/GenBank/DDBJ databases">
        <title>A complete genome sequence for Luteibacter pinisoli MAH-14.</title>
        <authorList>
            <person name="Baltrus D.A."/>
        </authorList>
    </citation>
    <scope>NUCLEOTIDE SEQUENCE [LARGE SCALE GENOMIC DNA]</scope>
    <source>
        <strain evidence="1 2">MAH-14</strain>
    </source>
</reference>
<evidence type="ECO:0000313" key="2">
    <source>
        <dbReference type="Proteomes" id="UP000316093"/>
    </source>
</evidence>
<accession>A0A4Y5YZX2</accession>
<dbReference type="OrthoDB" id="5959797at2"/>
<dbReference type="KEGG" id="lpy:FIV34_02380"/>